<organism evidence="2">
    <name type="scientific">Helicoverpa armigera</name>
    <name type="common">Cotton bollworm</name>
    <name type="synonym">Heliothis armigera</name>
    <dbReference type="NCBI Taxonomy" id="29058"/>
    <lineage>
        <taxon>Eukaryota</taxon>
        <taxon>Metazoa</taxon>
        <taxon>Ecdysozoa</taxon>
        <taxon>Arthropoda</taxon>
        <taxon>Hexapoda</taxon>
        <taxon>Insecta</taxon>
        <taxon>Pterygota</taxon>
        <taxon>Neoptera</taxon>
        <taxon>Endopterygota</taxon>
        <taxon>Lepidoptera</taxon>
        <taxon>Glossata</taxon>
        <taxon>Ditrysia</taxon>
        <taxon>Noctuoidea</taxon>
        <taxon>Noctuidae</taxon>
        <taxon>Heliothinae</taxon>
        <taxon>Helicoverpa</taxon>
    </lineage>
</organism>
<keyword evidence="1" id="KW-1133">Transmembrane helix</keyword>
<keyword evidence="1" id="KW-0812">Transmembrane</keyword>
<accession>B6A8K1</accession>
<keyword evidence="1" id="KW-0472">Membrane</keyword>
<reference evidence="2" key="1">
    <citation type="submission" date="2006-08" db="EMBL/GenBank/DDBJ databases">
        <title>Identification of Differentially Expressed Genes during Larval Molting and Metamorphosis of Helicoverpa armigera by Suppression Subtractive Hybridization.</title>
        <authorList>
            <person name="Zhao X.-F."/>
            <person name="Wang J.-X."/>
        </authorList>
    </citation>
    <scope>NUCLEOTIDE SEQUENCE</scope>
</reference>
<evidence type="ECO:0000313" key="2">
    <source>
        <dbReference type="EMBL" id="ABK29503.1"/>
    </source>
</evidence>
<sequence>YFHFKNDSRYFYKALLHIFMLFHNIYFSIVSNNRLYAGGGP</sequence>
<proteinExistence type="evidence at transcript level"/>
<feature type="non-terminal residue" evidence="2">
    <location>
        <position position="41"/>
    </location>
</feature>
<protein>
    <submittedName>
        <fullName evidence="2">60S ribosome subunit biogenesis protein</fullName>
    </submittedName>
</protein>
<feature type="non-terminal residue" evidence="2">
    <location>
        <position position="1"/>
    </location>
</feature>
<evidence type="ECO:0000256" key="1">
    <source>
        <dbReference type="SAM" id="Phobius"/>
    </source>
</evidence>
<name>B6A8K1_HELAM</name>
<dbReference type="EMBL" id="DQ875261">
    <property type="protein sequence ID" value="ABK29503.1"/>
    <property type="molecule type" value="mRNA"/>
</dbReference>
<dbReference type="AlphaFoldDB" id="B6A8K1"/>
<feature type="transmembrane region" description="Helical" evidence="1">
    <location>
        <begin position="12"/>
        <end position="31"/>
    </location>
</feature>